<feature type="transmembrane region" description="Helical" evidence="6">
    <location>
        <begin position="86"/>
        <end position="108"/>
    </location>
</feature>
<comment type="similarity">
    <text evidence="2">Belongs to the DsbD family.</text>
</comment>
<sequence length="235" mass="25079">MLDVTLGVAFIAGLVSFLAPCVLPIIPGFLAYLAGSSIEEAGSRKKEIFLNSLFFVLGFSVVFAVLGVLLNTLLEAVAYDVQVWLSRIGGALVIIFGLYLAGLLKIAFLERPHTFQVKTGIHSRYVTSFLFGLAFAAGWTPCVGAALGAILGLAASAPGSAFFLLLAYALGLGIPFLVIGFFASQASGLILKYQSKLRMVNIAFGALLIVLGIFIFTGQLSRIANFEFLNQFLLR</sequence>
<organism evidence="8 9">
    <name type="scientific">Candidatus Taylorbacteria bacterium CG11_big_fil_rev_8_21_14_0_20_46_11</name>
    <dbReference type="NCBI Taxonomy" id="1975025"/>
    <lineage>
        <taxon>Bacteria</taxon>
        <taxon>Candidatus Tayloriibacteriota</taxon>
    </lineage>
</organism>
<comment type="subcellular location">
    <subcellularLocation>
        <location evidence="1">Membrane</location>
        <topology evidence="1">Multi-pass membrane protein</topology>
    </subcellularLocation>
</comment>
<dbReference type="Proteomes" id="UP000229342">
    <property type="component" value="Unassembled WGS sequence"/>
</dbReference>
<evidence type="ECO:0000313" key="9">
    <source>
        <dbReference type="Proteomes" id="UP000229342"/>
    </source>
</evidence>
<evidence type="ECO:0000256" key="3">
    <source>
        <dbReference type="ARBA" id="ARBA00022692"/>
    </source>
</evidence>
<proteinExistence type="inferred from homology"/>
<evidence type="ECO:0000256" key="5">
    <source>
        <dbReference type="ARBA" id="ARBA00023136"/>
    </source>
</evidence>
<reference evidence="8 9" key="1">
    <citation type="submission" date="2017-09" db="EMBL/GenBank/DDBJ databases">
        <title>Depth-based differentiation of microbial function through sediment-hosted aquifers and enrichment of novel symbionts in the deep terrestrial subsurface.</title>
        <authorList>
            <person name="Probst A.J."/>
            <person name="Ladd B."/>
            <person name="Jarett J.K."/>
            <person name="Geller-Mcgrath D.E."/>
            <person name="Sieber C.M."/>
            <person name="Emerson J.B."/>
            <person name="Anantharaman K."/>
            <person name="Thomas B.C."/>
            <person name="Malmstrom R."/>
            <person name="Stieglmeier M."/>
            <person name="Klingl A."/>
            <person name="Woyke T."/>
            <person name="Ryan C.M."/>
            <person name="Banfield J.F."/>
        </authorList>
    </citation>
    <scope>NUCLEOTIDE SEQUENCE [LARGE SCALE GENOMIC DNA]</scope>
    <source>
        <strain evidence="8">CG11_big_fil_rev_8_21_14_0_20_46_11</strain>
    </source>
</reference>
<dbReference type="GO" id="GO:0016020">
    <property type="term" value="C:membrane"/>
    <property type="evidence" value="ECO:0007669"/>
    <property type="project" value="UniProtKB-SubCell"/>
</dbReference>
<feature type="transmembrane region" description="Helical" evidence="6">
    <location>
        <begin position="202"/>
        <end position="224"/>
    </location>
</feature>
<dbReference type="Pfam" id="PF02683">
    <property type="entry name" value="DsbD_TM"/>
    <property type="match status" value="1"/>
</dbReference>
<keyword evidence="5 6" id="KW-0472">Membrane</keyword>
<evidence type="ECO:0000259" key="7">
    <source>
        <dbReference type="Pfam" id="PF02683"/>
    </source>
</evidence>
<dbReference type="PANTHER" id="PTHR31272">
    <property type="entry name" value="CYTOCHROME C-TYPE BIOGENESIS PROTEIN HI_1454-RELATED"/>
    <property type="match status" value="1"/>
</dbReference>
<dbReference type="EMBL" id="PCVG01000083">
    <property type="protein sequence ID" value="PIQ68064.1"/>
    <property type="molecule type" value="Genomic_DNA"/>
</dbReference>
<dbReference type="GO" id="GO:0017004">
    <property type="term" value="P:cytochrome complex assembly"/>
    <property type="evidence" value="ECO:0007669"/>
    <property type="project" value="InterPro"/>
</dbReference>
<feature type="transmembrane region" description="Helical" evidence="6">
    <location>
        <begin position="129"/>
        <end position="155"/>
    </location>
</feature>
<keyword evidence="3 6" id="KW-0812">Transmembrane</keyword>
<name>A0A2H0KCE3_9BACT</name>
<feature type="transmembrane region" description="Helical" evidence="6">
    <location>
        <begin position="161"/>
        <end position="182"/>
    </location>
</feature>
<keyword evidence="4 6" id="KW-1133">Transmembrane helix</keyword>
<dbReference type="InterPro" id="IPR003834">
    <property type="entry name" value="Cyt_c_assmbl_TM_dom"/>
</dbReference>
<evidence type="ECO:0000256" key="2">
    <source>
        <dbReference type="ARBA" id="ARBA00006143"/>
    </source>
</evidence>
<dbReference type="PANTHER" id="PTHR31272:SF9">
    <property type="entry name" value="BLL1027 PROTEIN"/>
    <property type="match status" value="1"/>
</dbReference>
<feature type="domain" description="Cytochrome C biogenesis protein transmembrane" evidence="7">
    <location>
        <begin position="4"/>
        <end position="216"/>
    </location>
</feature>
<comment type="caution">
    <text evidence="8">The sequence shown here is derived from an EMBL/GenBank/DDBJ whole genome shotgun (WGS) entry which is preliminary data.</text>
</comment>
<protein>
    <submittedName>
        <fullName evidence="8">Cytochrome C biogenesis protein</fullName>
    </submittedName>
</protein>
<evidence type="ECO:0000256" key="6">
    <source>
        <dbReference type="SAM" id="Phobius"/>
    </source>
</evidence>
<feature type="transmembrane region" description="Helical" evidence="6">
    <location>
        <begin position="53"/>
        <end position="74"/>
    </location>
</feature>
<dbReference type="InterPro" id="IPR051790">
    <property type="entry name" value="Cytochrome_c-biogenesis_DsbD"/>
</dbReference>
<accession>A0A2H0KCE3</accession>
<feature type="transmembrane region" description="Helical" evidence="6">
    <location>
        <begin position="6"/>
        <end position="33"/>
    </location>
</feature>
<evidence type="ECO:0000256" key="4">
    <source>
        <dbReference type="ARBA" id="ARBA00022989"/>
    </source>
</evidence>
<evidence type="ECO:0000256" key="1">
    <source>
        <dbReference type="ARBA" id="ARBA00004141"/>
    </source>
</evidence>
<gene>
    <name evidence="8" type="ORF">COV91_06075</name>
</gene>
<dbReference type="AlphaFoldDB" id="A0A2H0KCE3"/>
<evidence type="ECO:0000313" key="8">
    <source>
        <dbReference type="EMBL" id="PIQ68064.1"/>
    </source>
</evidence>